<accession>A0A8J3B681</accession>
<gene>
    <name evidence="12" type="ORF">GCM10010123_01770</name>
</gene>
<evidence type="ECO:0000256" key="11">
    <source>
        <dbReference type="ARBA" id="ARBA00031350"/>
    </source>
</evidence>
<evidence type="ECO:0000256" key="4">
    <source>
        <dbReference type="ARBA" id="ARBA00013346"/>
    </source>
</evidence>
<dbReference type="InterPro" id="IPR000682">
    <property type="entry name" value="PCMT"/>
</dbReference>
<dbReference type="InterPro" id="IPR027573">
    <property type="entry name" value="Methyltran_FxLD"/>
</dbReference>
<evidence type="ECO:0000256" key="7">
    <source>
        <dbReference type="ARBA" id="ARBA00022679"/>
    </source>
</evidence>
<proteinExistence type="inferred from homology"/>
<dbReference type="AlphaFoldDB" id="A0A8J3B681"/>
<dbReference type="PANTHER" id="PTHR11579:SF0">
    <property type="entry name" value="PROTEIN-L-ISOASPARTATE(D-ASPARTATE) O-METHYLTRANSFERASE"/>
    <property type="match status" value="1"/>
</dbReference>
<evidence type="ECO:0000256" key="10">
    <source>
        <dbReference type="ARBA" id="ARBA00031323"/>
    </source>
</evidence>
<keyword evidence="5" id="KW-0963">Cytoplasm</keyword>
<dbReference type="EC" id="2.1.1.77" evidence="3"/>
<evidence type="ECO:0000256" key="6">
    <source>
        <dbReference type="ARBA" id="ARBA00022603"/>
    </source>
</evidence>
<organism evidence="12 13">
    <name type="scientific">Pilimelia anulata</name>
    <dbReference type="NCBI Taxonomy" id="53371"/>
    <lineage>
        <taxon>Bacteria</taxon>
        <taxon>Bacillati</taxon>
        <taxon>Actinomycetota</taxon>
        <taxon>Actinomycetes</taxon>
        <taxon>Micromonosporales</taxon>
        <taxon>Micromonosporaceae</taxon>
        <taxon>Pilimelia</taxon>
    </lineage>
</organism>
<dbReference type="Pfam" id="PF01135">
    <property type="entry name" value="PCMT"/>
    <property type="match status" value="1"/>
</dbReference>
<keyword evidence="6" id="KW-0489">Methyltransferase</keyword>
<dbReference type="GO" id="GO:0004719">
    <property type="term" value="F:protein-L-isoaspartate (D-aspartate) O-methyltransferase activity"/>
    <property type="evidence" value="ECO:0007669"/>
    <property type="project" value="UniProtKB-EC"/>
</dbReference>
<dbReference type="GO" id="GO:0032259">
    <property type="term" value="P:methylation"/>
    <property type="evidence" value="ECO:0007669"/>
    <property type="project" value="UniProtKB-KW"/>
</dbReference>
<dbReference type="Gene3D" id="3.40.50.150">
    <property type="entry name" value="Vaccinia Virus protein VP39"/>
    <property type="match status" value="1"/>
</dbReference>
<dbReference type="RefSeq" id="WP_189168059.1">
    <property type="nucleotide sequence ID" value="NZ_BMQB01000001.1"/>
</dbReference>
<keyword evidence="7" id="KW-0808">Transferase</keyword>
<name>A0A8J3B681_9ACTN</name>
<comment type="caution">
    <text evidence="12">The sequence shown here is derived from an EMBL/GenBank/DDBJ whole genome shotgun (WGS) entry which is preliminary data.</text>
</comment>
<dbReference type="InterPro" id="IPR029063">
    <property type="entry name" value="SAM-dependent_MTases_sf"/>
</dbReference>
<dbReference type="CDD" id="cd02440">
    <property type="entry name" value="AdoMet_MTases"/>
    <property type="match status" value="1"/>
</dbReference>
<reference evidence="12" key="1">
    <citation type="journal article" date="2014" name="Int. J. Syst. Evol. Microbiol.">
        <title>Complete genome sequence of Corynebacterium casei LMG S-19264T (=DSM 44701T), isolated from a smear-ripened cheese.</title>
        <authorList>
            <consortium name="US DOE Joint Genome Institute (JGI-PGF)"/>
            <person name="Walter F."/>
            <person name="Albersmeier A."/>
            <person name="Kalinowski J."/>
            <person name="Ruckert C."/>
        </authorList>
    </citation>
    <scope>NUCLEOTIDE SEQUENCE</scope>
    <source>
        <strain evidence="12">JCM 3090</strain>
    </source>
</reference>
<evidence type="ECO:0000256" key="1">
    <source>
        <dbReference type="ARBA" id="ARBA00004496"/>
    </source>
</evidence>
<evidence type="ECO:0000256" key="8">
    <source>
        <dbReference type="ARBA" id="ARBA00022691"/>
    </source>
</evidence>
<dbReference type="EMBL" id="BMQB01000001">
    <property type="protein sequence ID" value="GGJ75409.1"/>
    <property type="molecule type" value="Genomic_DNA"/>
</dbReference>
<evidence type="ECO:0000256" key="3">
    <source>
        <dbReference type="ARBA" id="ARBA00011890"/>
    </source>
</evidence>
<keyword evidence="13" id="KW-1185">Reference proteome</keyword>
<dbReference type="PANTHER" id="PTHR11579">
    <property type="entry name" value="PROTEIN-L-ISOASPARTATE O-METHYLTRANSFERASE"/>
    <property type="match status" value="1"/>
</dbReference>
<dbReference type="Proteomes" id="UP000649739">
    <property type="component" value="Unassembled WGS sequence"/>
</dbReference>
<evidence type="ECO:0000313" key="12">
    <source>
        <dbReference type="EMBL" id="GGJ75409.1"/>
    </source>
</evidence>
<keyword evidence="8" id="KW-0949">S-adenosyl-L-methionine</keyword>
<dbReference type="GO" id="GO:0005737">
    <property type="term" value="C:cytoplasm"/>
    <property type="evidence" value="ECO:0007669"/>
    <property type="project" value="UniProtKB-SubCell"/>
</dbReference>
<evidence type="ECO:0000256" key="2">
    <source>
        <dbReference type="ARBA" id="ARBA00005369"/>
    </source>
</evidence>
<evidence type="ECO:0000313" key="13">
    <source>
        <dbReference type="Proteomes" id="UP000649739"/>
    </source>
</evidence>
<reference evidence="12" key="2">
    <citation type="submission" date="2020-09" db="EMBL/GenBank/DDBJ databases">
        <authorList>
            <person name="Sun Q."/>
            <person name="Ohkuma M."/>
        </authorList>
    </citation>
    <scope>NUCLEOTIDE SEQUENCE</scope>
    <source>
        <strain evidence="12">JCM 3090</strain>
    </source>
</reference>
<evidence type="ECO:0000256" key="5">
    <source>
        <dbReference type="ARBA" id="ARBA00022490"/>
    </source>
</evidence>
<dbReference type="SUPFAM" id="SSF53335">
    <property type="entry name" value="S-adenosyl-L-methionine-dependent methyltransferases"/>
    <property type="match status" value="1"/>
</dbReference>
<evidence type="ECO:0000256" key="9">
    <source>
        <dbReference type="ARBA" id="ARBA00030757"/>
    </source>
</evidence>
<comment type="subcellular location">
    <subcellularLocation>
        <location evidence="1">Cytoplasm</location>
    </subcellularLocation>
</comment>
<protein>
    <recommendedName>
        <fullName evidence="4">Protein-L-isoaspartate O-methyltransferase</fullName>
        <ecNumber evidence="3">2.1.1.77</ecNumber>
    </recommendedName>
    <alternativeName>
        <fullName evidence="11">L-isoaspartyl protein carboxyl methyltransferase</fullName>
    </alternativeName>
    <alternativeName>
        <fullName evidence="9">Protein L-isoaspartyl methyltransferase</fullName>
    </alternativeName>
    <alternativeName>
        <fullName evidence="10">Protein-beta-aspartate methyltransferase</fullName>
    </alternativeName>
</protein>
<sequence>MTALREKAEDPDKLRAAMVDALRDEQMILSDAVAAAFDAVPRHMFAPGEPLEKVYATNVTLLPKLAADGSEMSVVSASHIQAAMLKQAEITAGMRVMEIGSGGYNAALIAELVGPTGAVTTVDIDADITARARQFLTEAGYHHVQVVHADAEHALADAGLFDVIIVTVGAWDIPPTWLEQLTPSGRIVVPLRFAGISRSIAFDRVGDGLVAANYRLGMFVPMQGDGAFEEQTIAVDGEVALRVDQPQPAAFDIPALRKAVNGPRIERWSGAIFDMPDELEMFLLTSEPRMAMLHVSDNMANQDVFNASARRGVPVLVEGGSFAYRIKRPNPKTGGYESGVIAHGPNAETLADRYLSLLRRWADEYHRRGAARIAYHPGTVGVIGDGWEAVKRHGTLTVTWP</sequence>
<dbReference type="NCBIfam" id="TIGR04364">
    <property type="entry name" value="methyltran_FxLD"/>
    <property type="match status" value="1"/>
</dbReference>
<comment type="similarity">
    <text evidence="2">Belongs to the methyltransferase superfamily. L-isoaspartyl/D-aspartyl protein methyltransferase family.</text>
</comment>